<dbReference type="OrthoDB" id="884899at2"/>
<reference evidence="2 3" key="1">
    <citation type="submission" date="2019-09" db="EMBL/GenBank/DDBJ databases">
        <title>Distinct polysaccharide growth profiles of human intestinal Prevotella copri isolates.</title>
        <authorList>
            <person name="Fehlner-Peach H."/>
            <person name="Magnabosco C."/>
            <person name="Raghavan V."/>
            <person name="Scher J.U."/>
            <person name="Tett A."/>
            <person name="Cox L.M."/>
            <person name="Gottsegen C."/>
            <person name="Watters A."/>
            <person name="Wiltshire- Gordon J.D."/>
            <person name="Segata N."/>
            <person name="Bonneau R."/>
            <person name="Littman D.R."/>
        </authorList>
    </citation>
    <scope>NUCLEOTIDE SEQUENCE [LARGE SCALE GENOMIC DNA]</scope>
    <source>
        <strain evidence="3">iAA917</strain>
    </source>
</reference>
<evidence type="ECO:0008006" key="4">
    <source>
        <dbReference type="Google" id="ProtNLM"/>
    </source>
</evidence>
<sequence length="487" mass="56758">MEIIIVFLIIAFVMVCYLYHRFKSDRRDSVSQTNRVSGGINTVRVQTKLQESVASKGGDAKDKQVPQIKVEKQREQQVGVCSAKLSSGEANEENKSFVSFKKEEPYSVKLIPLLKADLNILNIDYSQQYVVNYDLVSSGNLEYPYLVAPEKGTWIKLPIQGRNGRRGFCEEKLANVINKYHLKGFRDNLSLFADGCPYEPDFAYIDVEKGIFIDIEVDEPYSGWEKTPIHYVIENRTNDGKRNERFTERGWIVLRFSEKQVFEQTMSCLKYLYQQICRIDTSMAIPSSLASVPDLKVDSMWTKADAFQMIQNKTREKMLGISEFIMPSGNSVTSSLVDYEEAGKIEDAIKSLRDDKVWRNYSEKGWWQKYIEERPNGKYVFEAKKKIDDILWVECDQAKNYDRYLRNSELQKHSKEARKLKEKEAKIKAENVRREMERIVEEALRKEEEERSAREEEERKKREAENYARQHVSSQTQTRTPSSRGYA</sequence>
<comment type="caution">
    <text evidence="2">The sequence shown here is derived from an EMBL/GenBank/DDBJ whole genome shotgun (WGS) entry which is preliminary data.</text>
</comment>
<organism evidence="2 3">
    <name type="scientific">Segatella copri</name>
    <dbReference type="NCBI Taxonomy" id="165179"/>
    <lineage>
        <taxon>Bacteria</taxon>
        <taxon>Pseudomonadati</taxon>
        <taxon>Bacteroidota</taxon>
        <taxon>Bacteroidia</taxon>
        <taxon>Bacteroidales</taxon>
        <taxon>Prevotellaceae</taxon>
        <taxon>Segatella</taxon>
    </lineage>
</organism>
<dbReference type="EMBL" id="VZAH01000140">
    <property type="protein sequence ID" value="MQP15425.1"/>
    <property type="molecule type" value="Genomic_DNA"/>
</dbReference>
<accession>A0A6G1VPE2</accession>
<gene>
    <name evidence="2" type="ORF">F7D25_13655</name>
</gene>
<dbReference type="Proteomes" id="UP000477980">
    <property type="component" value="Unassembled WGS sequence"/>
</dbReference>
<dbReference type="SUPFAM" id="SSF52980">
    <property type="entry name" value="Restriction endonuclease-like"/>
    <property type="match status" value="1"/>
</dbReference>
<evidence type="ECO:0000313" key="3">
    <source>
        <dbReference type="Proteomes" id="UP000477980"/>
    </source>
</evidence>
<evidence type="ECO:0000313" key="2">
    <source>
        <dbReference type="EMBL" id="MQP15425.1"/>
    </source>
</evidence>
<protein>
    <recommendedName>
        <fullName evidence="4">DUF559 domain-containing protein</fullName>
    </recommendedName>
</protein>
<proteinExistence type="predicted"/>
<dbReference type="RefSeq" id="WP_153090925.1">
    <property type="nucleotide sequence ID" value="NZ_VZAH01000140.1"/>
</dbReference>
<dbReference type="Gene3D" id="3.40.960.10">
    <property type="entry name" value="VSR Endonuclease"/>
    <property type="match status" value="1"/>
</dbReference>
<dbReference type="InterPro" id="IPR011335">
    <property type="entry name" value="Restrct_endonuc-II-like"/>
</dbReference>
<name>A0A6G1VPE2_9BACT</name>
<feature type="compositionally biased region" description="Low complexity" evidence="1">
    <location>
        <begin position="473"/>
        <end position="487"/>
    </location>
</feature>
<evidence type="ECO:0000256" key="1">
    <source>
        <dbReference type="SAM" id="MobiDB-lite"/>
    </source>
</evidence>
<dbReference type="AlphaFoldDB" id="A0A6G1VPE2"/>
<feature type="compositionally biased region" description="Basic and acidic residues" evidence="1">
    <location>
        <begin position="443"/>
        <end position="468"/>
    </location>
</feature>
<feature type="region of interest" description="Disordered" evidence="1">
    <location>
        <begin position="443"/>
        <end position="487"/>
    </location>
</feature>